<dbReference type="Gene3D" id="2.60.40.10">
    <property type="entry name" value="Immunoglobulins"/>
    <property type="match status" value="2"/>
</dbReference>
<keyword evidence="7" id="KW-1185">Reference proteome</keyword>
<evidence type="ECO:0000313" key="6">
    <source>
        <dbReference type="EMBL" id="NXT08554.1"/>
    </source>
</evidence>
<name>A0A7L2ZNL1_9PASE</name>
<dbReference type="InterPro" id="IPR043136">
    <property type="entry name" value="B30.2/SPRY_sf"/>
</dbReference>
<dbReference type="PANTHER" id="PTHR24099">
    <property type="entry name" value="E3 UBIQUITIN-PROTEIN LIGASE TRIM36-RELATED"/>
    <property type="match status" value="1"/>
</dbReference>
<feature type="region of interest" description="Disordered" evidence="3">
    <location>
        <begin position="389"/>
        <end position="415"/>
    </location>
</feature>
<dbReference type="InterPro" id="IPR013320">
    <property type="entry name" value="ConA-like_dom_sf"/>
</dbReference>
<dbReference type="InterPro" id="IPR003961">
    <property type="entry name" value="FN3_dom"/>
</dbReference>
<keyword evidence="1 2" id="KW-0175">Coiled coil</keyword>
<dbReference type="EMBL" id="VZTP01015739">
    <property type="protein sequence ID" value="NXT08554.1"/>
    <property type="molecule type" value="Genomic_DNA"/>
</dbReference>
<feature type="compositionally biased region" description="Polar residues" evidence="3">
    <location>
        <begin position="285"/>
        <end position="295"/>
    </location>
</feature>
<feature type="domain" description="B30.2/SPRY" evidence="4">
    <location>
        <begin position="948"/>
        <end position="1130"/>
    </location>
</feature>
<sequence length="1136" mass="127967">EQKDLFNIISEGYEILNIHAPTHISSVDQEESKQMPDKLEYLETNPSFRRKSVEDGQRALTSGRTTEISELGKTASHKLIELVKKDDVEETEETQQENVLFSENNNCGKLDPNNGTADMDYFEKYTLIDDKSPIKAQFERRISLSPVTEEPNESMEEAKSLQESTEADTLEEFSLLEDLDEVFYGESKMQSYADASKPLPLQKSIDSSSKSITNIEDECKSPGTPLFNSKEGVLERSLLFPTTVAAVNPELLEEPPALSFLYKDLYAEAVGEKTKDETPSDEESGNSNASFPSRNSDTDDGTGIKAIGPQKDQIPEDESFSGGILVWNSRNKQEQGSGDVQHVKTEVLSERGVMERDKFQVDSNIQATICKPTHAIPFGSKTVLSGEGTGITEQKEESVPVERTEKFSEQSSQQKYSHQVDYQEAAYQEASTEQEEQQDITAFPQMEKYVPYVRAPTEDSVDDQFTQEHLSCVPTIQQIENPDLQREEQHCDLYEDFAESMDYDVLLQDEISSEFTHEELLFEDRDSFDHAAESYEFVNEPEQRTPVELEDSGFVVMYPEKSATNIPQVESPQRELKKAQVDTYCYHCKCPISAIDKLFGEHKDHEVTTLDDAATKMKDQLSKLLTALEEKSMKIEEFVSDIELRFNSVEENCKKNADLLEKQNEEMLKKVVAQYEEKSENFEEVKKLKMEYLYEQMVNFQQTETLETTVKETDEVDGFVFLNVNMCFLPIRLLSAMDTTLSLEKVPSAFSLFEHYADSPGQSIQHSLQHVAVPQRPTVIPQEPNSATSTSIAVYWAVNDGDTIDCFQVYCTEELQASKDAGALVEEYRVTVKESHCILEDLEPDRFYSVWVMAVNGTGCSLPSEKAVFKTAPAVPTIKAEDCTVCWDTATVRWRATSVSAESFTVEYCRQHSPEGEGLRSFTGIKKPELKVSLEPNVNYFFYLRAVNPFGTSEQSEAALISTKGTRFRLLSDTAHPALQISSNATVIHLPEKTKLTGFPSVLGELLPAQGCHYWEIVVSACRSYRIGICYETITQSNVLGLSDTSWCMRCCPTQTRFLHTGVMSDVHVTEHLARIGILLDYSSGRLLFFNAERGLVLFAIRHKFTDAAHPAFALEKAGVLTLCTGMELPEFVKQS</sequence>
<dbReference type="CDD" id="cd00063">
    <property type="entry name" value="FN3"/>
    <property type="match status" value="2"/>
</dbReference>
<feature type="compositionally biased region" description="Basic and acidic residues" evidence="3">
    <location>
        <begin position="393"/>
        <end position="408"/>
    </location>
</feature>
<organism evidence="6 7">
    <name type="scientific">Prunella fulvescens</name>
    <name type="common">Brown accentor</name>
    <dbReference type="NCBI Taxonomy" id="670355"/>
    <lineage>
        <taxon>Eukaryota</taxon>
        <taxon>Metazoa</taxon>
        <taxon>Chordata</taxon>
        <taxon>Craniata</taxon>
        <taxon>Vertebrata</taxon>
        <taxon>Euteleostomi</taxon>
        <taxon>Archelosauria</taxon>
        <taxon>Archosauria</taxon>
        <taxon>Dinosauria</taxon>
        <taxon>Saurischia</taxon>
        <taxon>Theropoda</taxon>
        <taxon>Coelurosauria</taxon>
        <taxon>Aves</taxon>
        <taxon>Neognathae</taxon>
        <taxon>Neoaves</taxon>
        <taxon>Telluraves</taxon>
        <taxon>Australaves</taxon>
        <taxon>Passeriformes</taxon>
        <taxon>Passeroidea</taxon>
        <taxon>Prunellidae</taxon>
        <taxon>Prunella</taxon>
    </lineage>
</organism>
<feature type="coiled-coil region" evidence="2">
    <location>
        <begin position="650"/>
        <end position="688"/>
    </location>
</feature>
<dbReference type="SUPFAM" id="SSF49899">
    <property type="entry name" value="Concanavalin A-like lectins/glucanases"/>
    <property type="match status" value="1"/>
</dbReference>
<dbReference type="InterPro" id="IPR036116">
    <property type="entry name" value="FN3_sf"/>
</dbReference>
<dbReference type="GO" id="GO:0005737">
    <property type="term" value="C:cytoplasm"/>
    <property type="evidence" value="ECO:0007669"/>
    <property type="project" value="TreeGrafter"/>
</dbReference>
<feature type="domain" description="Fibronectin type-III" evidence="5">
    <location>
        <begin position="875"/>
        <end position="966"/>
    </location>
</feature>
<proteinExistence type="predicted"/>
<evidence type="ECO:0000313" key="7">
    <source>
        <dbReference type="Proteomes" id="UP000553798"/>
    </source>
</evidence>
<accession>A0A7L2ZNL1</accession>
<dbReference type="SMART" id="SM00060">
    <property type="entry name" value="FN3"/>
    <property type="match status" value="2"/>
</dbReference>
<evidence type="ECO:0000256" key="3">
    <source>
        <dbReference type="SAM" id="MobiDB-lite"/>
    </source>
</evidence>
<dbReference type="SUPFAM" id="SSF49265">
    <property type="entry name" value="Fibronectin type III"/>
    <property type="match status" value="1"/>
</dbReference>
<dbReference type="AlphaFoldDB" id="A0A7L2ZNL1"/>
<dbReference type="Pfam" id="PF00041">
    <property type="entry name" value="fn3"/>
    <property type="match status" value="1"/>
</dbReference>
<dbReference type="PRINTS" id="PR01407">
    <property type="entry name" value="BUTYPHLNCDUF"/>
</dbReference>
<comment type="caution">
    <text evidence="6">The sequence shown here is derived from an EMBL/GenBank/DDBJ whole genome shotgun (WGS) entry which is preliminary data.</text>
</comment>
<dbReference type="PROSITE" id="PS50853">
    <property type="entry name" value="FN3"/>
    <property type="match status" value="2"/>
</dbReference>
<dbReference type="PROSITE" id="PS50188">
    <property type="entry name" value="B302_SPRY"/>
    <property type="match status" value="1"/>
</dbReference>
<dbReference type="Pfam" id="PF00622">
    <property type="entry name" value="SPRY"/>
    <property type="match status" value="1"/>
</dbReference>
<dbReference type="InterPro" id="IPR003879">
    <property type="entry name" value="Butyrophylin_SPRY"/>
</dbReference>
<dbReference type="InterPro" id="IPR013783">
    <property type="entry name" value="Ig-like_fold"/>
</dbReference>
<evidence type="ECO:0000256" key="2">
    <source>
        <dbReference type="SAM" id="Coils"/>
    </source>
</evidence>
<feature type="non-terminal residue" evidence="6">
    <location>
        <position position="1"/>
    </location>
</feature>
<feature type="domain" description="Fibronectin type-III" evidence="5">
    <location>
        <begin position="773"/>
        <end position="874"/>
    </location>
</feature>
<feature type="region of interest" description="Disordered" evidence="3">
    <location>
        <begin position="145"/>
        <end position="167"/>
    </location>
</feature>
<reference evidence="6 7" key="1">
    <citation type="submission" date="2019-09" db="EMBL/GenBank/DDBJ databases">
        <title>Bird 10,000 Genomes (B10K) Project - Family phase.</title>
        <authorList>
            <person name="Zhang G."/>
        </authorList>
    </citation>
    <scope>NUCLEOTIDE SEQUENCE [LARGE SCALE GENOMIC DNA]</scope>
    <source>
        <strain evidence="6">B10K-DU-012-46</strain>
    </source>
</reference>
<dbReference type="Proteomes" id="UP000553798">
    <property type="component" value="Unassembled WGS sequence"/>
</dbReference>
<dbReference type="SUPFAM" id="SSF57845">
    <property type="entry name" value="B-box zinc-binding domain"/>
    <property type="match status" value="1"/>
</dbReference>
<protein>
    <submittedName>
        <fullName evidence="6">CMYA5 protein</fullName>
    </submittedName>
</protein>
<dbReference type="PANTHER" id="PTHR24099:SF7">
    <property type="entry name" value="CARDIOMYOPATHY-ASSOCIATED PROTEIN 5"/>
    <property type="match status" value="1"/>
</dbReference>
<evidence type="ECO:0000259" key="4">
    <source>
        <dbReference type="PROSITE" id="PS50188"/>
    </source>
</evidence>
<feature type="region of interest" description="Disordered" evidence="3">
    <location>
        <begin position="272"/>
        <end position="322"/>
    </location>
</feature>
<dbReference type="Gene3D" id="3.30.160.60">
    <property type="entry name" value="Classic Zinc Finger"/>
    <property type="match status" value="1"/>
</dbReference>
<dbReference type="Gene3D" id="2.60.120.920">
    <property type="match status" value="1"/>
</dbReference>
<feature type="non-terminal residue" evidence="6">
    <location>
        <position position="1136"/>
    </location>
</feature>
<dbReference type="InterPro" id="IPR003877">
    <property type="entry name" value="SPRY_dom"/>
</dbReference>
<gene>
    <name evidence="6" type="primary">Cmya5</name>
    <name evidence="6" type="ORF">PRUFUL_R12347</name>
</gene>
<dbReference type="InterPro" id="IPR001870">
    <property type="entry name" value="B30.2/SPRY"/>
</dbReference>
<evidence type="ECO:0000259" key="5">
    <source>
        <dbReference type="PROSITE" id="PS50853"/>
    </source>
</evidence>
<dbReference type="InterPro" id="IPR050617">
    <property type="entry name" value="E3_ligase_FN3/SPRY"/>
</dbReference>
<evidence type="ECO:0000256" key="1">
    <source>
        <dbReference type="ARBA" id="ARBA00023054"/>
    </source>
</evidence>
<dbReference type="SMART" id="SM00449">
    <property type="entry name" value="SPRY"/>
    <property type="match status" value="1"/>
</dbReference>